<evidence type="ECO:0000259" key="4">
    <source>
        <dbReference type="SMART" id="SM01043"/>
    </source>
</evidence>
<evidence type="ECO:0000256" key="2">
    <source>
        <dbReference type="ARBA" id="ARBA00022840"/>
    </source>
</evidence>
<dbReference type="PROSITE" id="PS50005">
    <property type="entry name" value="TPR"/>
    <property type="match status" value="1"/>
</dbReference>
<keyword evidence="2" id="KW-0067">ATP-binding</keyword>
<dbReference type="AlphaFoldDB" id="A0A7C3DV55"/>
<dbReference type="InterPro" id="IPR011990">
    <property type="entry name" value="TPR-like_helical_dom_sf"/>
</dbReference>
<dbReference type="SUPFAM" id="SSF48452">
    <property type="entry name" value="TPR-like"/>
    <property type="match status" value="2"/>
</dbReference>
<dbReference type="EMBL" id="DSWI01000008">
    <property type="protein sequence ID" value="HFG19487.1"/>
    <property type="molecule type" value="Genomic_DNA"/>
</dbReference>
<dbReference type="GO" id="GO:0005524">
    <property type="term" value="F:ATP binding"/>
    <property type="evidence" value="ECO:0007669"/>
    <property type="project" value="UniProtKB-KW"/>
</dbReference>
<dbReference type="GO" id="GO:0005737">
    <property type="term" value="C:cytoplasm"/>
    <property type="evidence" value="ECO:0007669"/>
    <property type="project" value="TreeGrafter"/>
</dbReference>
<dbReference type="Gene3D" id="1.25.40.10">
    <property type="entry name" value="Tetratricopeptide repeat domain"/>
    <property type="match status" value="2"/>
</dbReference>
<proteinExistence type="predicted"/>
<feature type="domain" description="Bacterial transcriptional activator" evidence="4">
    <location>
        <begin position="109"/>
        <end position="245"/>
    </location>
</feature>
<keyword evidence="3" id="KW-0802">TPR repeat</keyword>
<sequence length="1144" mass="126435">MPDRKRLARASEPLETAPPRGRLEVLGVPTLHIQNRQLRPLERKTAGLLAYLSLEGSTSRSKLAGLLWPESTESTARNNLAQALRRLKQAAGAEVVRGGDVLELLGLTVDVALLQVAHFAGRHLELAEARGVLLEGCDYDDCPDFDDWLLVQREKLAELRRMSLAALSDGLEQAGQYREALAYAERLLEQDLLSEVAHRRVMRLLYLSGDRPAALKAYERCQTVLKRELGVAPLAETQMLAAQITQGAGLEQSAPPQKSAIPLSLLRPPVMVGREKLWAQMEEAYQKGQVVLLRGEPGVGKTRLALDFAASKGQVVLLAARPGDAGVPYSSYARSLRESFAERPELLHSLPAWVRREVARILPELVQDALPPLLSEAEKLRFYDALAELTLYSHSGDRPSIQVSDDAQYLDRASLEAMQYQLNKYGRVGGQGQPPFTIEIYRREEIAPEVEQGIFLPLVEAGLAVLLDVEPLQAAEVEALVQSLEVPGLASLSQTLVRYTGGNPFFVLETARSLVESGALQKGVPQKLPASGRVRTLIKARLEGLSPPAQRLIRTAAVAGPDFSPELAASVLEATPWELLEPWAELEAAQMLRGNAFTHDLLYEATLGGIPASIKAYLHRQTAAYLEGVGADPARIAGHWLGGEPARAVPFLVQAARRAEEAYRLTEAAQFYEQALEHAGEAQAFDLLEALSRVMVRFDTGQRHARLIERMQTMADTPEKQARAWLCESIRQAEHGYGLEAEVAARQGLQAAEQAGLTELRIRLLDSLAQSLYVQRKTPALVEALEQLRQLHRERGDVLQAAICTSRLGIAYDQLERHREALAYYQEAEPVLERSENRIMRVGFHHNRAVCLAALGYGEAALEAQLQAGRLLEGMQGATGREVHHLNNLALRYYDLERYAEAQQALERALEIVPEEWGWTRAFSEYQMARLHWVWGAWDAASDWLNRALGAPDLPRRDEATYRILGLLLAHRRGEEVGSWIEKLGELFDGQQGQAYGRFLLAKARILPDEAPVYLKEALALAQERDLPALQISAHTLLAETLLCRSGSSRGGLKEAQAHAQAAIKLLESYWPTGCSKLEVLWVHCCVQTASLPADLSLIEQVLGYLMRIAENEVPSQHRSSFLSQNPLSQAILQAARSAGLSIL</sequence>
<evidence type="ECO:0000313" key="5">
    <source>
        <dbReference type="EMBL" id="HFG19487.1"/>
    </source>
</evidence>
<evidence type="ECO:0000256" key="1">
    <source>
        <dbReference type="ARBA" id="ARBA00022741"/>
    </source>
</evidence>
<accession>A0A7C3DV55</accession>
<dbReference type="GO" id="GO:0004016">
    <property type="term" value="F:adenylate cyclase activity"/>
    <property type="evidence" value="ECO:0007669"/>
    <property type="project" value="TreeGrafter"/>
</dbReference>
<dbReference type="Gene3D" id="3.40.50.300">
    <property type="entry name" value="P-loop containing nucleotide triphosphate hydrolases"/>
    <property type="match status" value="1"/>
</dbReference>
<dbReference type="Pfam" id="PF13191">
    <property type="entry name" value="AAA_16"/>
    <property type="match status" value="1"/>
</dbReference>
<keyword evidence="1" id="KW-0547">Nucleotide-binding</keyword>
<reference evidence="5" key="1">
    <citation type="journal article" date="2020" name="mSystems">
        <title>Genome- and Community-Level Interaction Insights into Carbon Utilization and Element Cycling Functions of Hydrothermarchaeota in Hydrothermal Sediment.</title>
        <authorList>
            <person name="Zhou Z."/>
            <person name="Liu Y."/>
            <person name="Xu W."/>
            <person name="Pan J."/>
            <person name="Luo Z.H."/>
            <person name="Li M."/>
        </authorList>
    </citation>
    <scope>NUCLEOTIDE SEQUENCE [LARGE SCALE GENOMIC DNA]</scope>
    <source>
        <strain evidence="5">SpSt-524</strain>
    </source>
</reference>
<dbReference type="SMART" id="SM00028">
    <property type="entry name" value="TPR"/>
    <property type="match status" value="2"/>
</dbReference>
<dbReference type="InterPro" id="IPR005158">
    <property type="entry name" value="BTAD"/>
</dbReference>
<dbReference type="InterPro" id="IPR041664">
    <property type="entry name" value="AAA_16"/>
</dbReference>
<protein>
    <recommendedName>
        <fullName evidence="4">Bacterial transcriptional activator domain-containing protein</fullName>
    </recommendedName>
</protein>
<gene>
    <name evidence="5" type="ORF">ENS82_02045</name>
</gene>
<dbReference type="PANTHER" id="PTHR16305:SF35">
    <property type="entry name" value="TRANSCRIPTIONAL ACTIVATOR DOMAIN"/>
    <property type="match status" value="1"/>
</dbReference>
<dbReference type="Pfam" id="PF03704">
    <property type="entry name" value="BTAD"/>
    <property type="match status" value="1"/>
</dbReference>
<name>A0A7C3DV55_MEIRU</name>
<dbReference type="InterPro" id="IPR019734">
    <property type="entry name" value="TPR_rpt"/>
</dbReference>
<dbReference type="PANTHER" id="PTHR16305">
    <property type="entry name" value="TESTICULAR SOLUBLE ADENYLYL CYCLASE"/>
    <property type="match status" value="1"/>
</dbReference>
<evidence type="ECO:0000256" key="3">
    <source>
        <dbReference type="PROSITE-ProRule" id="PRU00339"/>
    </source>
</evidence>
<comment type="caution">
    <text evidence="5">The sequence shown here is derived from an EMBL/GenBank/DDBJ whole genome shotgun (WGS) entry which is preliminary data.</text>
</comment>
<feature type="repeat" description="TPR" evidence="3">
    <location>
        <begin position="883"/>
        <end position="916"/>
    </location>
</feature>
<dbReference type="SMART" id="SM01043">
    <property type="entry name" value="BTAD"/>
    <property type="match status" value="1"/>
</dbReference>
<dbReference type="SUPFAM" id="SSF52540">
    <property type="entry name" value="P-loop containing nucleoside triphosphate hydrolases"/>
    <property type="match status" value="1"/>
</dbReference>
<organism evidence="5">
    <name type="scientific">Meiothermus ruber</name>
    <dbReference type="NCBI Taxonomy" id="277"/>
    <lineage>
        <taxon>Bacteria</taxon>
        <taxon>Thermotogati</taxon>
        <taxon>Deinococcota</taxon>
        <taxon>Deinococci</taxon>
        <taxon>Thermales</taxon>
        <taxon>Thermaceae</taxon>
        <taxon>Meiothermus</taxon>
    </lineage>
</organism>
<dbReference type="InterPro" id="IPR027417">
    <property type="entry name" value="P-loop_NTPase"/>
</dbReference>